<organism evidence="3 4">
    <name type="scientific">Bradyrhizobium japonicum</name>
    <dbReference type="NCBI Taxonomy" id="375"/>
    <lineage>
        <taxon>Bacteria</taxon>
        <taxon>Pseudomonadati</taxon>
        <taxon>Pseudomonadota</taxon>
        <taxon>Alphaproteobacteria</taxon>
        <taxon>Hyphomicrobiales</taxon>
        <taxon>Nitrobacteraceae</taxon>
        <taxon>Bradyrhizobium</taxon>
    </lineage>
</organism>
<proteinExistence type="predicted"/>
<evidence type="ECO:0000313" key="3">
    <source>
        <dbReference type="EMBL" id="KGT77222.1"/>
    </source>
</evidence>
<dbReference type="GO" id="GO:0004713">
    <property type="term" value="F:protein tyrosine kinase activity"/>
    <property type="evidence" value="ECO:0007669"/>
    <property type="project" value="TreeGrafter"/>
</dbReference>
<protein>
    <submittedName>
        <fullName evidence="3">Lipopolysaccharide biosynthesis protein</fullName>
    </submittedName>
</protein>
<comment type="caution">
    <text evidence="3">The sequence shown here is derived from an EMBL/GenBank/DDBJ whole genome shotgun (WGS) entry which is preliminary data.</text>
</comment>
<keyword evidence="2" id="KW-1133">Transmembrane helix</keyword>
<feature type="coiled-coil region" evidence="1">
    <location>
        <begin position="209"/>
        <end position="284"/>
    </location>
</feature>
<keyword evidence="1" id="KW-0175">Coiled coil</keyword>
<dbReference type="PANTHER" id="PTHR32309">
    <property type="entry name" value="TYROSINE-PROTEIN KINASE"/>
    <property type="match status" value="1"/>
</dbReference>
<keyword evidence="2" id="KW-0472">Membrane</keyword>
<dbReference type="GO" id="GO:0005886">
    <property type="term" value="C:plasma membrane"/>
    <property type="evidence" value="ECO:0007669"/>
    <property type="project" value="TreeGrafter"/>
</dbReference>
<keyword evidence="2" id="KW-0812">Transmembrane</keyword>
<dbReference type="RefSeq" id="WP_041956843.1">
    <property type="nucleotide sequence ID" value="NZ_JRPN01000018.1"/>
</dbReference>
<dbReference type="PANTHER" id="PTHR32309:SF13">
    <property type="entry name" value="FERRIC ENTEROBACTIN TRANSPORT PROTEIN FEPE"/>
    <property type="match status" value="1"/>
</dbReference>
<evidence type="ECO:0000256" key="1">
    <source>
        <dbReference type="SAM" id="Coils"/>
    </source>
</evidence>
<feature type="coiled-coil region" evidence="1">
    <location>
        <begin position="341"/>
        <end position="371"/>
    </location>
</feature>
<dbReference type="InterPro" id="IPR050445">
    <property type="entry name" value="Bact_polysacc_biosynth/exp"/>
</dbReference>
<dbReference type="Gene3D" id="3.40.50.300">
    <property type="entry name" value="P-loop containing nucleotide triphosphate hydrolases"/>
    <property type="match status" value="1"/>
</dbReference>
<reference evidence="3 4" key="1">
    <citation type="submission" date="2014-09" db="EMBL/GenBank/DDBJ databases">
        <title>Draft genome of Bradyrhizobium japonicum Is-34.</title>
        <authorList>
            <person name="Tsurumaru H."/>
            <person name="Yamakawa T."/>
            <person name="Hashimoto S."/>
            <person name="Okizaki K."/>
            <person name="Kanesaki Y."/>
            <person name="Yoshikawa H."/>
            <person name="Yajima S."/>
        </authorList>
    </citation>
    <scope>NUCLEOTIDE SEQUENCE [LARGE SCALE GENOMIC DNA]</scope>
    <source>
        <strain evidence="3 4">Is-34</strain>
    </source>
</reference>
<dbReference type="Proteomes" id="UP000030377">
    <property type="component" value="Unassembled WGS sequence"/>
</dbReference>
<evidence type="ECO:0000256" key="2">
    <source>
        <dbReference type="SAM" id="Phobius"/>
    </source>
</evidence>
<dbReference type="STRING" id="375.BKD09_RS06050"/>
<evidence type="ECO:0000313" key="4">
    <source>
        <dbReference type="Proteomes" id="UP000030377"/>
    </source>
</evidence>
<feature type="transmembrane region" description="Helical" evidence="2">
    <location>
        <begin position="59"/>
        <end position="77"/>
    </location>
</feature>
<dbReference type="AlphaFoldDB" id="A0A0A3XRZ4"/>
<accession>A0A0A3XRZ4</accession>
<sequence length="720" mass="77470">MAFGRGASPRSIAPTESAASWEAPRAATAKRDGAAPALIKGSPTVTGALSFLRANGRRILTLALALFALGVIVLMVLPVRYAATALVVLDPRELRVTSEQDVLPGIGQDAAALQSQIEIAKSDGFLRPLIEQLKIADDQDIAGGYTDMTRLLEKFRNRLDISRRGLTYVIAISFTSNNAERAAHYANAIAEAFVASQGRVRTEATDEAADWLKDRLKALNERLRASEDAVAAFRLEHKILNAGKDSTTQQLRVTDLNQQVSAARARTEEARARYEQVQRDLKANVEGPVKQDLLSMLRAQRSTLNDQIAQKKAVYGDRHPDLAISYSQLADINRQIEVERKKNIDTAKSEYEAQLEQQNALEKQLKTVETQMLVDGQALVKLQELQRDADANKNIYEQFLSRFKTTSEQRQLQSSQTKIASLAIPPMRSTRPPLALLLAALAIGSILTSTAAVAAMGSTFDGPPPAEAAAQTLAQTPAHTLARAEAADAQVQRPAPAARQPEAMPNLPVWGRIPDLAPGAVPNTVWQRPIVATAELDLGAYLRPLLERIDRAPVRGCKVALVLSVGKGAGGNTVARSLNRAAVNRGMMSVLIRLQPEFAGHQPPVTEWQDGSTTAGLQSIDELLSAGRKADARPEDDIRSEFDLIVVHASNLALQPDAIALAAHADLIIPVVRAGELGSAAMRRVTAALSRYNTAPTGLVVNHAPAGSVALEGSALSRAV</sequence>
<dbReference type="InterPro" id="IPR027417">
    <property type="entry name" value="P-loop_NTPase"/>
</dbReference>
<name>A0A0A3XRZ4_BRAJP</name>
<gene>
    <name evidence="3" type="ORF">MA20_21710</name>
</gene>
<dbReference type="EMBL" id="JRPN01000018">
    <property type="protein sequence ID" value="KGT77222.1"/>
    <property type="molecule type" value="Genomic_DNA"/>
</dbReference>